<name>A0ABP3ZL31_9PSEU</name>
<protein>
    <recommendedName>
        <fullName evidence="2">SHOCT domain-containing protein</fullName>
    </recommendedName>
</protein>
<feature type="transmembrane region" description="Helical" evidence="1">
    <location>
        <begin position="12"/>
        <end position="36"/>
    </location>
</feature>
<gene>
    <name evidence="3" type="ORF">GCM10009559_05880</name>
</gene>
<dbReference type="InterPro" id="IPR018649">
    <property type="entry name" value="SHOCT"/>
</dbReference>
<keyword evidence="1" id="KW-1133">Transmembrane helix</keyword>
<sequence>MMWWYGPGMNGWGVTFMTIGTILFLALIIFGVIAFARVLRTTGDRPAQERRPAPEELLAERFARGEITEQEYRQGLDTLRSVRRPVIKS</sequence>
<reference evidence="4" key="1">
    <citation type="journal article" date="2019" name="Int. J. Syst. Evol. Microbiol.">
        <title>The Global Catalogue of Microorganisms (GCM) 10K type strain sequencing project: providing services to taxonomists for standard genome sequencing and annotation.</title>
        <authorList>
            <consortium name="The Broad Institute Genomics Platform"/>
            <consortium name="The Broad Institute Genome Sequencing Center for Infectious Disease"/>
            <person name="Wu L."/>
            <person name="Ma J."/>
        </authorList>
    </citation>
    <scope>NUCLEOTIDE SEQUENCE [LARGE SCALE GENOMIC DNA]</scope>
    <source>
        <strain evidence="4">JCM 11117</strain>
    </source>
</reference>
<accession>A0ABP3ZL31</accession>
<feature type="domain" description="SHOCT" evidence="2">
    <location>
        <begin position="54"/>
        <end position="75"/>
    </location>
</feature>
<evidence type="ECO:0000313" key="4">
    <source>
        <dbReference type="Proteomes" id="UP001499967"/>
    </source>
</evidence>
<organism evidence="3 4">
    <name type="scientific">Pseudonocardia zijingensis</name>
    <dbReference type="NCBI Taxonomy" id="153376"/>
    <lineage>
        <taxon>Bacteria</taxon>
        <taxon>Bacillati</taxon>
        <taxon>Actinomycetota</taxon>
        <taxon>Actinomycetes</taxon>
        <taxon>Pseudonocardiales</taxon>
        <taxon>Pseudonocardiaceae</taxon>
        <taxon>Pseudonocardia</taxon>
    </lineage>
</organism>
<keyword evidence="4" id="KW-1185">Reference proteome</keyword>
<dbReference type="EMBL" id="BAAAHP010000014">
    <property type="protein sequence ID" value="GAA0922395.1"/>
    <property type="molecule type" value="Genomic_DNA"/>
</dbReference>
<evidence type="ECO:0000259" key="2">
    <source>
        <dbReference type="Pfam" id="PF09851"/>
    </source>
</evidence>
<comment type="caution">
    <text evidence="3">The sequence shown here is derived from an EMBL/GenBank/DDBJ whole genome shotgun (WGS) entry which is preliminary data.</text>
</comment>
<evidence type="ECO:0000256" key="1">
    <source>
        <dbReference type="SAM" id="Phobius"/>
    </source>
</evidence>
<dbReference type="Pfam" id="PF09851">
    <property type="entry name" value="SHOCT"/>
    <property type="match status" value="1"/>
</dbReference>
<dbReference type="RefSeq" id="WP_343938571.1">
    <property type="nucleotide sequence ID" value="NZ_BAAAHP010000014.1"/>
</dbReference>
<keyword evidence="1" id="KW-0472">Membrane</keyword>
<proteinExistence type="predicted"/>
<dbReference type="Proteomes" id="UP001499967">
    <property type="component" value="Unassembled WGS sequence"/>
</dbReference>
<keyword evidence="1" id="KW-0812">Transmembrane</keyword>
<evidence type="ECO:0000313" key="3">
    <source>
        <dbReference type="EMBL" id="GAA0922395.1"/>
    </source>
</evidence>